<dbReference type="GO" id="GO:0000159">
    <property type="term" value="C:protein phosphatase type 2A complex"/>
    <property type="evidence" value="ECO:0007669"/>
    <property type="project" value="UniProtKB-UniRule"/>
</dbReference>
<dbReference type="Pfam" id="PF00400">
    <property type="entry name" value="WD40"/>
    <property type="match status" value="1"/>
</dbReference>
<evidence type="ECO:0000256" key="5">
    <source>
        <dbReference type="SAM" id="MobiDB-lite"/>
    </source>
</evidence>
<gene>
    <name evidence="6" type="ORF">HAND00432_LOCUS34231</name>
</gene>
<dbReference type="InterPro" id="IPR000009">
    <property type="entry name" value="PP2A_PR55"/>
</dbReference>
<dbReference type="PANTHER" id="PTHR11871">
    <property type="entry name" value="PROTEIN PHOSPHATASE PP2A REGULATORY SUBUNIT B"/>
    <property type="match status" value="1"/>
</dbReference>
<proteinExistence type="inferred from homology"/>
<dbReference type="PRINTS" id="PR00600">
    <property type="entry name" value="PP2APR55"/>
</dbReference>
<protein>
    <recommendedName>
        <fullName evidence="4">Serine/threonine-protein phosphatase 2A 55 kDa regulatory subunit B</fullName>
    </recommendedName>
</protein>
<keyword evidence="3 4" id="KW-0677">Repeat</keyword>
<evidence type="ECO:0000256" key="1">
    <source>
        <dbReference type="ARBA" id="ARBA00008259"/>
    </source>
</evidence>
<evidence type="ECO:0000256" key="4">
    <source>
        <dbReference type="RuleBase" id="RU331113"/>
    </source>
</evidence>
<dbReference type="GO" id="GO:0019888">
    <property type="term" value="F:protein phosphatase regulator activity"/>
    <property type="evidence" value="ECO:0007669"/>
    <property type="project" value="InterPro"/>
</dbReference>
<dbReference type="InterPro" id="IPR018067">
    <property type="entry name" value="PP2A_PR55_CS"/>
</dbReference>
<name>A0A7S1HIY3_HEMAN</name>
<dbReference type="SUPFAM" id="SSF50978">
    <property type="entry name" value="WD40 repeat-like"/>
    <property type="match status" value="1"/>
</dbReference>
<reference evidence="6" key="1">
    <citation type="submission" date="2021-01" db="EMBL/GenBank/DDBJ databases">
        <authorList>
            <person name="Corre E."/>
            <person name="Pelletier E."/>
            <person name="Niang G."/>
            <person name="Scheremetjew M."/>
            <person name="Finn R."/>
            <person name="Kale V."/>
            <person name="Holt S."/>
            <person name="Cochrane G."/>
            <person name="Meng A."/>
            <person name="Brown T."/>
            <person name="Cohen L."/>
        </authorList>
    </citation>
    <scope>NUCLEOTIDE SEQUENCE</scope>
    <source>
        <strain evidence="6">CCMP644</strain>
    </source>
</reference>
<evidence type="ECO:0000313" key="6">
    <source>
        <dbReference type="EMBL" id="CAD8983221.1"/>
    </source>
</evidence>
<dbReference type="AlphaFoldDB" id="A0A7S1HIY3"/>
<keyword evidence="2 4" id="KW-0853">WD repeat</keyword>
<feature type="compositionally biased region" description="Basic residues" evidence="5">
    <location>
        <begin position="228"/>
        <end position="242"/>
    </location>
</feature>
<dbReference type="Gene3D" id="2.130.10.10">
    <property type="entry name" value="YVTN repeat-like/Quinoprotein amine dehydrogenase"/>
    <property type="match status" value="1"/>
</dbReference>
<comment type="similarity">
    <text evidence="1 4">Belongs to the phosphatase 2A regulatory subunit B family.</text>
</comment>
<feature type="region of interest" description="Disordered" evidence="5">
    <location>
        <begin position="226"/>
        <end position="252"/>
    </location>
</feature>
<dbReference type="EMBL" id="HBFX01056870">
    <property type="protein sequence ID" value="CAD8983221.1"/>
    <property type="molecule type" value="Transcribed_RNA"/>
</dbReference>
<dbReference type="SMART" id="SM00320">
    <property type="entry name" value="WD40"/>
    <property type="match status" value="4"/>
</dbReference>
<evidence type="ECO:0000256" key="3">
    <source>
        <dbReference type="ARBA" id="ARBA00022737"/>
    </source>
</evidence>
<organism evidence="6">
    <name type="scientific">Hemiselmis andersenii</name>
    <name type="common">Cryptophyte alga</name>
    <dbReference type="NCBI Taxonomy" id="464988"/>
    <lineage>
        <taxon>Eukaryota</taxon>
        <taxon>Cryptophyceae</taxon>
        <taxon>Cryptomonadales</taxon>
        <taxon>Hemiselmidaceae</taxon>
        <taxon>Hemiselmis</taxon>
    </lineage>
</organism>
<evidence type="ECO:0000256" key="2">
    <source>
        <dbReference type="ARBA" id="ARBA00022574"/>
    </source>
</evidence>
<dbReference type="InterPro" id="IPR001680">
    <property type="entry name" value="WD40_rpt"/>
</dbReference>
<accession>A0A7S1HIY3</accession>
<dbReference type="InterPro" id="IPR036322">
    <property type="entry name" value="WD40_repeat_dom_sf"/>
</dbReference>
<dbReference type="PROSITE" id="PS01025">
    <property type="entry name" value="PR55_2"/>
    <property type="match status" value="1"/>
</dbReference>
<sequence>MFRKEVSVGSCSRRVYSNGHAYHINSISLNSDCEHFVSADDLRINLWNLGVSNTSFNVVDIKPDNMEELTEVITAACCHPTQCNTFLWSNSRGSVKLADMRCKALCDDHAKVFEEEDDPSRRSFFSEIISSIADIKFSSDGRYILSRDYMCLKLWDVNMESRPLRTIYVHEQLRGKLCDLYENDSIFDKFQCAFSGDNNRIMTGSYNNFFHVYDRNGRQDKCIEATKKPNKKPTRPMPKLRGKGSPTKEESDMDLDKKVLHCSWHPSMPLVAVGVLNTVYVFSDDGQAGAGP</sequence>
<dbReference type="InterPro" id="IPR015943">
    <property type="entry name" value="WD40/YVTN_repeat-like_dom_sf"/>
</dbReference>